<dbReference type="HOGENOM" id="CLU_722456_0_0_1"/>
<protein>
    <submittedName>
        <fullName evidence="3">Uncharacterized protein</fullName>
    </submittedName>
</protein>
<dbReference type="SUPFAM" id="SSF48452">
    <property type="entry name" value="TPR-like"/>
    <property type="match status" value="1"/>
</dbReference>
<dbReference type="PROSITE" id="PS50005">
    <property type="entry name" value="TPR"/>
    <property type="match status" value="1"/>
</dbReference>
<reference evidence="3" key="2">
    <citation type="submission" date="2024-10" db="UniProtKB">
        <authorList>
            <consortium name="EnsemblProtists"/>
        </authorList>
    </citation>
    <scope>IDENTIFICATION</scope>
</reference>
<dbReference type="EnsemblProtists" id="EOD39609">
    <property type="protein sequence ID" value="EOD39609"/>
    <property type="gene ID" value="EMIHUDRAFT_200154"/>
</dbReference>
<evidence type="ECO:0000313" key="4">
    <source>
        <dbReference type="Proteomes" id="UP000013827"/>
    </source>
</evidence>
<dbReference type="InterPro" id="IPR011990">
    <property type="entry name" value="TPR-like_helical_dom_sf"/>
</dbReference>
<evidence type="ECO:0000313" key="3">
    <source>
        <dbReference type="EnsemblProtists" id="EOD39609"/>
    </source>
</evidence>
<reference evidence="4" key="1">
    <citation type="journal article" date="2013" name="Nature">
        <title>Pan genome of the phytoplankton Emiliania underpins its global distribution.</title>
        <authorList>
            <person name="Read B.A."/>
            <person name="Kegel J."/>
            <person name="Klute M.J."/>
            <person name="Kuo A."/>
            <person name="Lefebvre S.C."/>
            <person name="Maumus F."/>
            <person name="Mayer C."/>
            <person name="Miller J."/>
            <person name="Monier A."/>
            <person name="Salamov A."/>
            <person name="Young J."/>
            <person name="Aguilar M."/>
            <person name="Claverie J.M."/>
            <person name="Frickenhaus S."/>
            <person name="Gonzalez K."/>
            <person name="Herman E.K."/>
            <person name="Lin Y.C."/>
            <person name="Napier J."/>
            <person name="Ogata H."/>
            <person name="Sarno A.F."/>
            <person name="Shmutz J."/>
            <person name="Schroeder D."/>
            <person name="de Vargas C."/>
            <person name="Verret F."/>
            <person name="von Dassow P."/>
            <person name="Valentin K."/>
            <person name="Van de Peer Y."/>
            <person name="Wheeler G."/>
            <person name="Dacks J.B."/>
            <person name="Delwiche C.F."/>
            <person name="Dyhrman S.T."/>
            <person name="Glockner G."/>
            <person name="John U."/>
            <person name="Richards T."/>
            <person name="Worden A.Z."/>
            <person name="Zhang X."/>
            <person name="Grigoriev I.V."/>
            <person name="Allen A.E."/>
            <person name="Bidle K."/>
            <person name="Borodovsky M."/>
            <person name="Bowler C."/>
            <person name="Brownlee C."/>
            <person name="Cock J.M."/>
            <person name="Elias M."/>
            <person name="Gladyshev V.N."/>
            <person name="Groth M."/>
            <person name="Guda C."/>
            <person name="Hadaegh A."/>
            <person name="Iglesias-Rodriguez M.D."/>
            <person name="Jenkins J."/>
            <person name="Jones B.M."/>
            <person name="Lawson T."/>
            <person name="Leese F."/>
            <person name="Lindquist E."/>
            <person name="Lobanov A."/>
            <person name="Lomsadze A."/>
            <person name="Malik S.B."/>
            <person name="Marsh M.E."/>
            <person name="Mackinder L."/>
            <person name="Mock T."/>
            <person name="Mueller-Roeber B."/>
            <person name="Pagarete A."/>
            <person name="Parker M."/>
            <person name="Probert I."/>
            <person name="Quesneville H."/>
            <person name="Raines C."/>
            <person name="Rensing S.A."/>
            <person name="Riano-Pachon D.M."/>
            <person name="Richier S."/>
            <person name="Rokitta S."/>
            <person name="Shiraiwa Y."/>
            <person name="Soanes D.M."/>
            <person name="van der Giezen M."/>
            <person name="Wahlund T.M."/>
            <person name="Williams B."/>
            <person name="Wilson W."/>
            <person name="Wolfe G."/>
            <person name="Wurch L.L."/>
        </authorList>
    </citation>
    <scope>NUCLEOTIDE SEQUENCE</scope>
</reference>
<accession>A0A0D3KV24</accession>
<feature type="signal peptide" evidence="2">
    <location>
        <begin position="1"/>
        <end position="18"/>
    </location>
</feature>
<dbReference type="InterPro" id="IPR019734">
    <property type="entry name" value="TPR_rpt"/>
</dbReference>
<dbReference type="SMART" id="SM00028">
    <property type="entry name" value="TPR"/>
    <property type="match status" value="2"/>
</dbReference>
<keyword evidence="2" id="KW-0732">Signal</keyword>
<dbReference type="RefSeq" id="XP_005792038.1">
    <property type="nucleotide sequence ID" value="XM_005791981.1"/>
</dbReference>
<feature type="repeat" description="TPR" evidence="1">
    <location>
        <begin position="22"/>
        <end position="55"/>
    </location>
</feature>
<proteinExistence type="predicted"/>
<keyword evidence="1" id="KW-0802">TPR repeat</keyword>
<dbReference type="eggNOG" id="ENOG502REQY">
    <property type="taxonomic scope" value="Eukaryota"/>
</dbReference>
<dbReference type="Proteomes" id="UP000013827">
    <property type="component" value="Unassembled WGS sequence"/>
</dbReference>
<name>A0A0D3KV24_EMIH1</name>
<dbReference type="AlphaFoldDB" id="A0A0D3KV24"/>
<evidence type="ECO:0000256" key="2">
    <source>
        <dbReference type="SAM" id="SignalP"/>
    </source>
</evidence>
<organism evidence="3 4">
    <name type="scientific">Emiliania huxleyi (strain CCMP1516)</name>
    <dbReference type="NCBI Taxonomy" id="280463"/>
    <lineage>
        <taxon>Eukaryota</taxon>
        <taxon>Haptista</taxon>
        <taxon>Haptophyta</taxon>
        <taxon>Prymnesiophyceae</taxon>
        <taxon>Isochrysidales</taxon>
        <taxon>Noelaerhabdaceae</taxon>
        <taxon>Emiliania</taxon>
    </lineage>
</organism>
<dbReference type="PaxDb" id="2903-EOD39609"/>
<dbReference type="GeneID" id="17284880"/>
<dbReference type="KEGG" id="ehx:EMIHUDRAFT_200154"/>
<keyword evidence="4" id="KW-1185">Reference proteome</keyword>
<dbReference type="Gene3D" id="1.25.40.10">
    <property type="entry name" value="Tetratricopeptide repeat domain"/>
    <property type="match status" value="1"/>
</dbReference>
<feature type="chain" id="PRO_5044291943" evidence="2">
    <location>
        <begin position="19"/>
        <end position="383"/>
    </location>
</feature>
<dbReference type="STRING" id="2903.R1G1C3"/>
<evidence type="ECO:0000256" key="1">
    <source>
        <dbReference type="PROSITE-ProRule" id="PRU00339"/>
    </source>
</evidence>
<sequence length="383" mass="40195">MAQLFLLVLLLLSGPARSRDAAASLLARGNGHYQRGELARAVAAYEACLQLEPGGLPSAAADAHFVPCVINLASVLVDLGGHEQRAEQLYRVALAAEPEHADAAYNLALLLHDRKTEEAVEEAATMYRVAAEAEPERWDAWANLAAALKELRREPLGALHAYERAILVLESAEQAGGGEGGGEGSYLSKLYYGYGTLLADLSPEACGALAAQPQNLLLGTAEGGMPPAQLCAAAAQNAMRTAAAQQPGSPTPIGKLTELEYTVPAMAGAAVDALARGGAGFDLIVAADVLVYFGELGAPLVFSCERATADEAAAGWRLLPSGRFAHTKEYVVREAAAAGYRLIAYEEMTPRVEKGVPVRGHLFTLGLVVWEAPVQGGATKEEL</sequence>